<evidence type="ECO:0000259" key="2">
    <source>
        <dbReference type="Pfam" id="PF01979"/>
    </source>
</evidence>
<dbReference type="SUPFAM" id="SSF51338">
    <property type="entry name" value="Composite domain of metallo-dependent hydrolases"/>
    <property type="match status" value="2"/>
</dbReference>
<evidence type="ECO:0000256" key="1">
    <source>
        <dbReference type="ARBA" id="ARBA00022801"/>
    </source>
</evidence>
<accession>A0A5N6KR05</accession>
<dbReference type="Proteomes" id="UP000327013">
    <property type="component" value="Unassembled WGS sequence"/>
</dbReference>
<gene>
    <name evidence="3" type="ORF">FH972_021890</name>
</gene>
<sequence length="515" mass="55040">MSSTILLKNGTALVHDANGKPIATRCDILITGATITDIRDSIEVPSVSTEVIDCESCIISAGFIDTHHHLWQTALKGLHADHTLLEYFAPGNFTSSLYDPNDVYWGQLAGALEAIDAGTTTVVDHSHINYSPEHSRAAIKATVDSGLRCFYCYCATPRVKAWSPIFEIDQDFLPEWVIPTLLELASAPLAPQNRVALGFAFDGFPYLPPAAIRSLLQTVYDAGVRIVTAHANAGPTWGQNQQSLFEVLNDKGALALPHGPAGPTDDPMHFIGSHASYLEASSAVTTLFKDYYPTLNFSSTPTTEMTMSLTHPRAMEPELQPHGSIGVDCHSACSASIPGQMRLMLAQARSARDAKLAAKGRWPSEVGKGLGVEEAYNLGTVSGARTVGMEKQIGSLFVGGKADVVVISCDGPGMLGIGDGDELAGVVAHSGPADVAHVIIDGIFRKRSGHLVLDDVQTNGQKTTWEDVVKKVKASRMKIRKEVEHLDMHAATSQIATAFHLNMGAAVGSDGDLNH</sequence>
<keyword evidence="4" id="KW-1185">Reference proteome</keyword>
<dbReference type="AlphaFoldDB" id="A0A5N6KR05"/>
<dbReference type="SUPFAM" id="SSF51556">
    <property type="entry name" value="Metallo-dependent hydrolases"/>
    <property type="match status" value="1"/>
</dbReference>
<feature type="domain" description="Amidohydrolase-related" evidence="2">
    <location>
        <begin position="58"/>
        <end position="442"/>
    </location>
</feature>
<dbReference type="Pfam" id="PF01979">
    <property type="entry name" value="Amidohydro_1"/>
    <property type="match status" value="1"/>
</dbReference>
<dbReference type="InterPro" id="IPR011059">
    <property type="entry name" value="Metal-dep_hydrolase_composite"/>
</dbReference>
<dbReference type="PANTHER" id="PTHR43794">
    <property type="entry name" value="AMINOHYDROLASE SSNA-RELATED"/>
    <property type="match status" value="1"/>
</dbReference>
<dbReference type="Gene3D" id="2.30.40.10">
    <property type="entry name" value="Urease, subunit C, domain 1"/>
    <property type="match status" value="1"/>
</dbReference>
<dbReference type="GO" id="GO:0016810">
    <property type="term" value="F:hydrolase activity, acting on carbon-nitrogen (but not peptide) bonds"/>
    <property type="evidence" value="ECO:0007669"/>
    <property type="project" value="InterPro"/>
</dbReference>
<reference evidence="3 4" key="1">
    <citation type="submission" date="2019-06" db="EMBL/GenBank/DDBJ databases">
        <title>A chromosomal-level reference genome of Carpinus fangiana (Coryloideae, Betulaceae).</title>
        <authorList>
            <person name="Yang X."/>
            <person name="Wang Z."/>
            <person name="Zhang L."/>
            <person name="Hao G."/>
            <person name="Liu J."/>
            <person name="Yang Y."/>
        </authorList>
    </citation>
    <scope>NUCLEOTIDE SEQUENCE [LARGE SCALE GENOMIC DNA]</scope>
    <source>
        <strain evidence="3">Cfa_2016G</strain>
        <tissue evidence="3">Leaf</tissue>
    </source>
</reference>
<protein>
    <recommendedName>
        <fullName evidence="2">Amidohydrolase-related domain-containing protein</fullName>
    </recommendedName>
</protein>
<dbReference type="OrthoDB" id="194468at2759"/>
<dbReference type="Gene3D" id="3.20.20.140">
    <property type="entry name" value="Metal-dependent hydrolases"/>
    <property type="match status" value="1"/>
</dbReference>
<dbReference type="EMBL" id="VIBQ01000010">
    <property type="protein sequence ID" value="KAB8338950.1"/>
    <property type="molecule type" value="Genomic_DNA"/>
</dbReference>
<keyword evidence="1" id="KW-0378">Hydrolase</keyword>
<proteinExistence type="predicted"/>
<comment type="caution">
    <text evidence="3">The sequence shown here is derived from an EMBL/GenBank/DDBJ whole genome shotgun (WGS) entry which is preliminary data.</text>
</comment>
<evidence type="ECO:0000313" key="4">
    <source>
        <dbReference type="Proteomes" id="UP000327013"/>
    </source>
</evidence>
<dbReference type="PANTHER" id="PTHR43794:SF11">
    <property type="entry name" value="AMIDOHYDROLASE-RELATED DOMAIN-CONTAINING PROTEIN"/>
    <property type="match status" value="1"/>
</dbReference>
<dbReference type="InterPro" id="IPR006680">
    <property type="entry name" value="Amidohydro-rel"/>
</dbReference>
<dbReference type="InterPro" id="IPR032466">
    <property type="entry name" value="Metal_Hydrolase"/>
</dbReference>
<dbReference type="InterPro" id="IPR050287">
    <property type="entry name" value="MTA/SAH_deaminase"/>
</dbReference>
<evidence type="ECO:0000313" key="3">
    <source>
        <dbReference type="EMBL" id="KAB8338950.1"/>
    </source>
</evidence>
<name>A0A5N6KR05_9ROSI</name>
<organism evidence="3 4">
    <name type="scientific">Carpinus fangiana</name>
    <dbReference type="NCBI Taxonomy" id="176857"/>
    <lineage>
        <taxon>Eukaryota</taxon>
        <taxon>Viridiplantae</taxon>
        <taxon>Streptophyta</taxon>
        <taxon>Embryophyta</taxon>
        <taxon>Tracheophyta</taxon>
        <taxon>Spermatophyta</taxon>
        <taxon>Magnoliopsida</taxon>
        <taxon>eudicotyledons</taxon>
        <taxon>Gunneridae</taxon>
        <taxon>Pentapetalae</taxon>
        <taxon>rosids</taxon>
        <taxon>fabids</taxon>
        <taxon>Fagales</taxon>
        <taxon>Betulaceae</taxon>
        <taxon>Carpinus</taxon>
    </lineage>
</organism>